<name>A0A8H7IWI3_9PLEO</name>
<dbReference type="GO" id="GO:0005739">
    <property type="term" value="C:mitochondrion"/>
    <property type="evidence" value="ECO:0007669"/>
    <property type="project" value="UniProtKB-SubCell"/>
</dbReference>
<proteinExistence type="inferred from homology"/>
<comment type="subcellular location">
    <subcellularLocation>
        <location evidence="1">Mitochondrion</location>
    </subcellularLocation>
</comment>
<comment type="similarity">
    <text evidence="2">Belongs to the AIM9 family.</text>
</comment>
<dbReference type="InterPro" id="IPR051035">
    <property type="entry name" value="Mito_inheritance_9"/>
</dbReference>
<reference evidence="8" key="1">
    <citation type="submission" date="2018-12" db="EMBL/GenBank/DDBJ databases">
        <authorList>
            <person name="Syme R.A."/>
            <person name="Farfan-Caceres L."/>
            <person name="Lichtenzveig J."/>
        </authorList>
    </citation>
    <scope>NUCLEOTIDE SEQUENCE</scope>
    <source>
        <strain evidence="8">Al4</strain>
    </source>
</reference>
<feature type="domain" description="Aminoglycoside phosphotransferase" evidence="7">
    <location>
        <begin position="65"/>
        <end position="327"/>
    </location>
</feature>
<dbReference type="Proteomes" id="UP000651452">
    <property type="component" value="Unassembled WGS sequence"/>
</dbReference>
<dbReference type="Pfam" id="PF01636">
    <property type="entry name" value="APH"/>
    <property type="match status" value="1"/>
</dbReference>
<evidence type="ECO:0000256" key="4">
    <source>
        <dbReference type="ARBA" id="ARBA00022946"/>
    </source>
</evidence>
<evidence type="ECO:0000256" key="5">
    <source>
        <dbReference type="ARBA" id="ARBA00023128"/>
    </source>
</evidence>
<keyword evidence="9" id="KW-1185">Reference proteome</keyword>
<dbReference type="PANTHER" id="PTHR36091">
    <property type="entry name" value="ALTERED INHERITANCE OF MITOCHONDRIA PROTEIN 9, MITOCHONDRIAL"/>
    <property type="match status" value="1"/>
</dbReference>
<evidence type="ECO:0000256" key="2">
    <source>
        <dbReference type="ARBA" id="ARBA00005543"/>
    </source>
</evidence>
<dbReference type="PANTHER" id="PTHR36091:SF1">
    <property type="entry name" value="ALTERED INHERITANCE OF MITOCHONDRIA PROTEIN 9, MITOCHONDRIAL"/>
    <property type="match status" value="1"/>
</dbReference>
<dbReference type="AlphaFoldDB" id="A0A8H7IWI3"/>
<organism evidence="8 9">
    <name type="scientific">Ascochyta lentis</name>
    <dbReference type="NCBI Taxonomy" id="205686"/>
    <lineage>
        <taxon>Eukaryota</taxon>
        <taxon>Fungi</taxon>
        <taxon>Dikarya</taxon>
        <taxon>Ascomycota</taxon>
        <taxon>Pezizomycotina</taxon>
        <taxon>Dothideomycetes</taxon>
        <taxon>Pleosporomycetidae</taxon>
        <taxon>Pleosporales</taxon>
        <taxon>Pleosporineae</taxon>
        <taxon>Didymellaceae</taxon>
        <taxon>Ascochyta</taxon>
    </lineage>
</organism>
<protein>
    <recommendedName>
        <fullName evidence="3">Altered inheritance of mitochondria protein 9, mitochondrial</fullName>
    </recommendedName>
    <alternativeName>
        <fullName evidence="6">Found in mitochondrial proteome protein 29</fullName>
    </alternativeName>
</protein>
<comment type="caution">
    <text evidence="8">The sequence shown here is derived from an EMBL/GenBank/DDBJ whole genome shotgun (WGS) entry which is preliminary data.</text>
</comment>
<reference evidence="8" key="2">
    <citation type="submission" date="2020-09" db="EMBL/GenBank/DDBJ databases">
        <title>Reference genome assembly for Australian Ascochyta lentis isolate Al4.</title>
        <authorList>
            <person name="Lee R.C."/>
            <person name="Farfan-Caceres L.M."/>
            <person name="Debler J.W."/>
            <person name="Williams A.H."/>
            <person name="Henares B.M."/>
        </authorList>
    </citation>
    <scope>NUCLEOTIDE SEQUENCE</scope>
    <source>
        <strain evidence="8">Al4</strain>
    </source>
</reference>
<evidence type="ECO:0000313" key="8">
    <source>
        <dbReference type="EMBL" id="KAF9691316.1"/>
    </source>
</evidence>
<dbReference type="OrthoDB" id="2831558at2759"/>
<keyword evidence="5" id="KW-0496">Mitochondrion</keyword>
<dbReference type="SUPFAM" id="SSF56112">
    <property type="entry name" value="Protein kinase-like (PK-like)"/>
    <property type="match status" value="1"/>
</dbReference>
<evidence type="ECO:0000256" key="3">
    <source>
        <dbReference type="ARBA" id="ARBA00016197"/>
    </source>
</evidence>
<accession>A0A8H7IWI3</accession>
<evidence type="ECO:0000259" key="7">
    <source>
        <dbReference type="Pfam" id="PF01636"/>
    </source>
</evidence>
<dbReference type="CDD" id="cd05120">
    <property type="entry name" value="APH_ChoK_like"/>
    <property type="match status" value="1"/>
</dbReference>
<evidence type="ECO:0000256" key="1">
    <source>
        <dbReference type="ARBA" id="ARBA00004173"/>
    </source>
</evidence>
<evidence type="ECO:0000256" key="6">
    <source>
        <dbReference type="ARBA" id="ARBA00031849"/>
    </source>
</evidence>
<dbReference type="EMBL" id="RZGK01000021">
    <property type="protein sequence ID" value="KAF9691316.1"/>
    <property type="molecule type" value="Genomic_DNA"/>
</dbReference>
<dbReference type="Gene3D" id="3.30.200.20">
    <property type="entry name" value="Phosphorylase Kinase, domain 1"/>
    <property type="match status" value="1"/>
</dbReference>
<gene>
    <name evidence="8" type="ORF">EKO04_010911</name>
</gene>
<dbReference type="InterPro" id="IPR011009">
    <property type="entry name" value="Kinase-like_dom_sf"/>
</dbReference>
<dbReference type="InterPro" id="IPR002575">
    <property type="entry name" value="Aminoglycoside_PTrfase"/>
</dbReference>
<keyword evidence="4" id="KW-0809">Transit peptide</keyword>
<evidence type="ECO:0000313" key="9">
    <source>
        <dbReference type="Proteomes" id="UP000651452"/>
    </source>
</evidence>
<sequence>MIESSEETGPDPFNYTSGRWLRQDTLQRNSRKIQLDFNALCRKVIALCPGANSITSYSKKEGGFNRVFIFHTDNAKRVVVRLPFPVAGPARLITNSEVATIQFLQAKTSIPIPKILEWSDDPSNAIGSEYIIMEHAPGISLHERWPTMSVSEQIRCVQAISRKLKELVDLNFPAYGSLYFANTPYIAAQKLPLNQQFSIGPHCGATHWDCNVGQSRYFHNVDPNQGPWPDLAAYCNGLIDTGFARLPPADPSPQRPRYHGSVQTHHRLLEYGRAVLSKMAMDPRIQKAAIPMFFHPDLHKRNIFVSEEDPTVVSAMIDWQSSSIEPAFWYADVVPDFAQPVPDPSDEGRNEPKSEACAKAFDACIQLLVPKLAAARSMDESLFRPFRYCYRTWEDGAVAFREELIQTSLHWKELGLLGSCPFPVPFPDELVRHQKDYKQFEAAHQLKHSLSGLLSTTSDGWVPSEQWEATELAHREVFAGMLQEVLGNKQPDDDEPIRSEEDLREIWPFDLEV</sequence>